<dbReference type="InterPro" id="IPR001638">
    <property type="entry name" value="Solute-binding_3/MltF_N"/>
</dbReference>
<proteinExistence type="predicted"/>
<accession>A0A8D5JKH7</accession>
<evidence type="ECO:0000259" key="4">
    <source>
        <dbReference type="PROSITE" id="PS50887"/>
    </source>
</evidence>
<dbReference type="CDD" id="cd01007">
    <property type="entry name" value="PBP2_BvgS_HisK_like"/>
    <property type="match status" value="2"/>
</dbReference>
<sequence length="659" mass="75599">MKHNLILAFILFFLPVSATVNSKLARGTEAQSSAPAILLTEKEKNWIMNHPEITVSNEFDWPPFDFVLSGKPEGFGIDMMNLLSQRSGIRFRYINGYTWDELVHMFYKGQIDLLHSLSITPERAKKAFFSDPYYHSKNVLILRKNVPTTNNLKELEGKIIALPKGWSSIQFFKKYYPAVHIIEVASSRQALEYVDQGKVFASVEQEGIAAYFIRKFGFTDLKLSSWIDNDELQKTSSMHFAVLKKNPILFNILKKAQNTIQPDDMTKLKDKWFSRHGRQIGQESAGLTPREEEYLADRKTINVCLAPRRLPFSGLENGQATGMVSDFLEIFSEQLKTPFTVIPTASWTESLAGVRTGLCDIIPMVNITGKRSEYMDFTIPYLNYSVALFTRESSPWIQGLQDLANKHVGIEDDDFLWEKAPKQFAKVSFVPFSDVEEGLQELSSGNLDSVLITLPVATYYTRKMGLDNIKVAGYSGFNDSIRVGVRKNDILLHSIMSKLIRALPQKEIDSVYQKWVVMKFEHRFDYTILWKIAVATAPLVVLVIAWNRKLMRLNRKIAAQHRELVRKSEKLERLSITDQLTGLFNRRHINNVLAAEIERIDRYDRPLSIMILDIDHFKKVNDTYGHQTGDRVLCHFAETISKNIRKSDIAGRWGVRSFF</sequence>
<dbReference type="KEGG" id="dbk:DGMP_02500"/>
<feature type="transmembrane region" description="Helical" evidence="2">
    <location>
        <begin position="528"/>
        <end position="546"/>
    </location>
</feature>
<evidence type="ECO:0000313" key="5">
    <source>
        <dbReference type="EMBL" id="BCL59557.1"/>
    </source>
</evidence>
<keyword evidence="2" id="KW-0812">Transmembrane</keyword>
<dbReference type="Pfam" id="PF00990">
    <property type="entry name" value="GGDEF"/>
    <property type="match status" value="1"/>
</dbReference>
<evidence type="ECO:0000256" key="2">
    <source>
        <dbReference type="SAM" id="Phobius"/>
    </source>
</evidence>
<gene>
    <name evidence="5" type="ORF">DGMP_02500</name>
</gene>
<dbReference type="NCBIfam" id="TIGR00254">
    <property type="entry name" value="GGDEF"/>
    <property type="match status" value="1"/>
</dbReference>
<dbReference type="SMART" id="SM00062">
    <property type="entry name" value="PBPb"/>
    <property type="match status" value="2"/>
</dbReference>
<feature type="chain" id="PRO_5034127102" description="GGDEF domain-containing protein" evidence="3">
    <location>
        <begin position="19"/>
        <end position="659"/>
    </location>
</feature>
<dbReference type="InterPro" id="IPR000160">
    <property type="entry name" value="GGDEF_dom"/>
</dbReference>
<keyword evidence="1 3" id="KW-0732">Signal</keyword>
<dbReference type="Pfam" id="PF00497">
    <property type="entry name" value="SBP_bac_3"/>
    <property type="match status" value="2"/>
</dbReference>
<name>A0A8D5JKH7_9BACT</name>
<evidence type="ECO:0000313" key="6">
    <source>
        <dbReference type="Proteomes" id="UP000826725"/>
    </source>
</evidence>
<evidence type="ECO:0000256" key="3">
    <source>
        <dbReference type="SAM" id="SignalP"/>
    </source>
</evidence>
<protein>
    <recommendedName>
        <fullName evidence="4">GGDEF domain-containing protein</fullName>
    </recommendedName>
</protein>
<dbReference type="CDD" id="cd01949">
    <property type="entry name" value="GGDEF"/>
    <property type="match status" value="1"/>
</dbReference>
<dbReference type="PANTHER" id="PTHR35936:SF19">
    <property type="entry name" value="AMINO-ACID-BINDING PROTEIN YXEM-RELATED"/>
    <property type="match status" value="1"/>
</dbReference>
<dbReference type="EMBL" id="AP024086">
    <property type="protein sequence ID" value="BCL59557.1"/>
    <property type="molecule type" value="Genomic_DNA"/>
</dbReference>
<feature type="domain" description="GGDEF" evidence="4">
    <location>
        <begin position="605"/>
        <end position="659"/>
    </location>
</feature>
<keyword evidence="2" id="KW-0472">Membrane</keyword>
<reference evidence="5" key="1">
    <citation type="submission" date="2020-09" db="EMBL/GenBank/DDBJ databases">
        <title>Desulfogranum mesoprofundum gen. nov., sp. nov., a novel mesophilic, sulfate-reducing chemolithoautotroph isolated from a deep-sea hydrothermal vent chimney in the Suiyo Seamount.</title>
        <authorList>
            <person name="Hashimoto Y."/>
            <person name="Nakagawa S."/>
        </authorList>
    </citation>
    <scope>NUCLEOTIDE SEQUENCE</scope>
    <source>
        <strain evidence="5">KT2</strain>
    </source>
</reference>
<keyword evidence="6" id="KW-1185">Reference proteome</keyword>
<organism evidence="5 6">
    <name type="scientific">Desulfomarina profundi</name>
    <dbReference type="NCBI Taxonomy" id="2772557"/>
    <lineage>
        <taxon>Bacteria</taxon>
        <taxon>Pseudomonadati</taxon>
        <taxon>Thermodesulfobacteriota</taxon>
        <taxon>Desulfobulbia</taxon>
        <taxon>Desulfobulbales</taxon>
        <taxon>Desulfobulbaceae</taxon>
        <taxon>Desulfomarina</taxon>
    </lineage>
</organism>
<dbReference type="PANTHER" id="PTHR35936">
    <property type="entry name" value="MEMBRANE-BOUND LYTIC MUREIN TRANSGLYCOSYLASE F"/>
    <property type="match status" value="1"/>
</dbReference>
<dbReference type="PROSITE" id="PS50887">
    <property type="entry name" value="GGDEF"/>
    <property type="match status" value="1"/>
</dbReference>
<evidence type="ECO:0000256" key="1">
    <source>
        <dbReference type="ARBA" id="ARBA00022729"/>
    </source>
</evidence>
<dbReference type="SMART" id="SM00267">
    <property type="entry name" value="GGDEF"/>
    <property type="match status" value="1"/>
</dbReference>
<keyword evidence="2" id="KW-1133">Transmembrane helix</keyword>
<dbReference type="Proteomes" id="UP000826725">
    <property type="component" value="Chromosome"/>
</dbReference>
<feature type="signal peptide" evidence="3">
    <location>
        <begin position="1"/>
        <end position="18"/>
    </location>
</feature>
<dbReference type="AlphaFoldDB" id="A0A8D5JKH7"/>